<evidence type="ECO:0000259" key="5">
    <source>
        <dbReference type="Pfam" id="PF18052"/>
    </source>
</evidence>
<gene>
    <name evidence="6" type="ORF">RCOM_0824190</name>
</gene>
<dbReference type="InParanoid" id="B9SIM8"/>
<evidence type="ECO:0000256" key="2">
    <source>
        <dbReference type="ARBA" id="ARBA00022741"/>
    </source>
</evidence>
<dbReference type="Gene3D" id="1.20.5.4130">
    <property type="match status" value="1"/>
</dbReference>
<dbReference type="EMBL" id="EQ973975">
    <property type="protein sequence ID" value="EEF36541.1"/>
    <property type="molecule type" value="Genomic_DNA"/>
</dbReference>
<feature type="compositionally biased region" description="Low complexity" evidence="4">
    <location>
        <begin position="60"/>
        <end position="69"/>
    </location>
</feature>
<proteinExistence type="predicted"/>
<reference evidence="7" key="1">
    <citation type="journal article" date="2010" name="Nat. Biotechnol.">
        <title>Draft genome sequence of the oilseed species Ricinus communis.</title>
        <authorList>
            <person name="Chan A.P."/>
            <person name="Crabtree J."/>
            <person name="Zhao Q."/>
            <person name="Lorenzi H."/>
            <person name="Orvis J."/>
            <person name="Puiu D."/>
            <person name="Melake-Berhan A."/>
            <person name="Jones K.M."/>
            <person name="Redman J."/>
            <person name="Chen G."/>
            <person name="Cahoon E.B."/>
            <person name="Gedil M."/>
            <person name="Stanke M."/>
            <person name="Haas B.J."/>
            <person name="Wortman J.R."/>
            <person name="Fraser-Liggett C.M."/>
            <person name="Ravel J."/>
            <person name="Rabinowicz P.D."/>
        </authorList>
    </citation>
    <scope>NUCLEOTIDE SEQUENCE [LARGE SCALE GENOMIC DNA]</scope>
    <source>
        <strain evidence="7">cv. Hale</strain>
    </source>
</reference>
<feature type="region of interest" description="Disordered" evidence="4">
    <location>
        <begin position="55"/>
        <end position="75"/>
    </location>
</feature>
<evidence type="ECO:0000313" key="6">
    <source>
        <dbReference type="EMBL" id="EEF36541.1"/>
    </source>
</evidence>
<keyword evidence="7" id="KW-1185">Reference proteome</keyword>
<evidence type="ECO:0000313" key="7">
    <source>
        <dbReference type="Proteomes" id="UP000008311"/>
    </source>
</evidence>
<keyword evidence="1" id="KW-0677">Repeat</keyword>
<accession>B9SIM8</accession>
<sequence length="132" mass="15131">MAFLRVAEAMEETDPQAQVWIKQVRETAFDIEDVFDEFSLRLARYHQTYKFYVQEERDSSSTSTTATNSMWDDSRKEPLRLQDTYELVGVDKAKKQLIGWPTEAQSVKVISVVGIGGLGKTTLVKEDWGKPH</sequence>
<evidence type="ECO:0000256" key="1">
    <source>
        <dbReference type="ARBA" id="ARBA00022737"/>
    </source>
</evidence>
<dbReference type="GO" id="GO:0006952">
    <property type="term" value="P:defense response"/>
    <property type="evidence" value="ECO:0007669"/>
    <property type="project" value="UniProtKB-KW"/>
</dbReference>
<organism evidence="6 7">
    <name type="scientific">Ricinus communis</name>
    <name type="common">Castor bean</name>
    <dbReference type="NCBI Taxonomy" id="3988"/>
    <lineage>
        <taxon>Eukaryota</taxon>
        <taxon>Viridiplantae</taxon>
        <taxon>Streptophyta</taxon>
        <taxon>Embryophyta</taxon>
        <taxon>Tracheophyta</taxon>
        <taxon>Spermatophyta</taxon>
        <taxon>Magnoliopsida</taxon>
        <taxon>eudicotyledons</taxon>
        <taxon>Gunneridae</taxon>
        <taxon>Pentapetalae</taxon>
        <taxon>rosids</taxon>
        <taxon>fabids</taxon>
        <taxon>Malpighiales</taxon>
        <taxon>Euphorbiaceae</taxon>
        <taxon>Acalyphoideae</taxon>
        <taxon>Acalypheae</taxon>
        <taxon>Ricinus</taxon>
    </lineage>
</organism>
<dbReference type="SUPFAM" id="SSF52540">
    <property type="entry name" value="P-loop containing nucleoside triphosphate hydrolases"/>
    <property type="match status" value="1"/>
</dbReference>
<name>B9SIM8_RICCO</name>
<protein>
    <recommendedName>
        <fullName evidence="5">Disease resistance N-terminal domain-containing protein</fullName>
    </recommendedName>
</protein>
<dbReference type="AlphaFoldDB" id="B9SIM8"/>
<dbReference type="GO" id="GO:0000166">
    <property type="term" value="F:nucleotide binding"/>
    <property type="evidence" value="ECO:0007669"/>
    <property type="project" value="UniProtKB-KW"/>
</dbReference>
<dbReference type="PANTHER" id="PTHR19338">
    <property type="entry name" value="TRANSLOCASE OF INNER MITOCHONDRIAL MEMBRANE 13 HOMOLOG"/>
    <property type="match status" value="1"/>
</dbReference>
<dbReference type="InterPro" id="IPR027417">
    <property type="entry name" value="P-loop_NTPase"/>
</dbReference>
<dbReference type="InterPro" id="IPR041118">
    <property type="entry name" value="Rx_N"/>
</dbReference>
<dbReference type="Proteomes" id="UP000008311">
    <property type="component" value="Unassembled WGS sequence"/>
</dbReference>
<dbReference type="PANTHER" id="PTHR19338:SF32">
    <property type="entry name" value="OS06G0287500 PROTEIN"/>
    <property type="match status" value="1"/>
</dbReference>
<dbReference type="Gene3D" id="3.40.50.300">
    <property type="entry name" value="P-loop containing nucleotide triphosphate hydrolases"/>
    <property type="match status" value="1"/>
</dbReference>
<evidence type="ECO:0000256" key="3">
    <source>
        <dbReference type="ARBA" id="ARBA00022821"/>
    </source>
</evidence>
<keyword evidence="3" id="KW-0611">Plant defense</keyword>
<dbReference type="Pfam" id="PF18052">
    <property type="entry name" value="Rx_N"/>
    <property type="match status" value="1"/>
</dbReference>
<dbReference type="STRING" id="3988.B9SIM8"/>
<keyword evidence="2" id="KW-0547">Nucleotide-binding</keyword>
<evidence type="ECO:0000256" key="4">
    <source>
        <dbReference type="SAM" id="MobiDB-lite"/>
    </source>
</evidence>
<feature type="domain" description="Disease resistance N-terminal" evidence="5">
    <location>
        <begin position="2"/>
        <end position="48"/>
    </location>
</feature>